<dbReference type="RefSeq" id="WP_002683499.1">
    <property type="nucleotide sequence ID" value="NZ_JH600070.1"/>
</dbReference>
<feature type="transmembrane region" description="Helical" evidence="10">
    <location>
        <begin position="95"/>
        <end position="116"/>
    </location>
</feature>
<dbReference type="STRING" id="395493.BegalDRAFT_0583"/>
<dbReference type="PANTHER" id="PTHR43298:SF2">
    <property type="entry name" value="FMN_FAD EXPORTER YEEO-RELATED"/>
    <property type="match status" value="1"/>
</dbReference>
<dbReference type="eggNOG" id="COG0534">
    <property type="taxonomic scope" value="Bacteria"/>
</dbReference>
<feature type="transmembrane region" description="Helical" evidence="10">
    <location>
        <begin position="22"/>
        <end position="47"/>
    </location>
</feature>
<sequence>MQSVDVGNTGINPPSIGEILRFALPLILGLMTNALMTLTDTVFMGWLGTAQLAAVPFASGIFLIGWVLMVGLMRSSIAFIARLYGAGDFTKIGHVLFHYQLLAILGLPLLLLYVQLFPFFSELAQLSDVVAAYADTYLSILVWETAFTLLFILYASFYQALGNSAFPMRISLITLAINVVLDYALIFGKFGLPALGVAGSAYATVLSQAIAVLIMSVTLFNSPMCRRFCLSIWQKVDFQLIKQILRIGIPQGLGDFVELIAWVGLSVIAGRVGETALAANNIGMQFTLVLFLPGLALGIAAASYMGRFLGENRPVLARLTTYKILWIGCSYMGLLGIPLWFFGADIARLFTDDAAVIAEAAAMFKVMAIYQLFDCLGIITRTALSGAGDTFIPSILLVLCIVAILFPAAISLSTFIQPPLVGIWLGAFVYMIVLAGFMLYRYRSNRWMHIHLHPQAMTA</sequence>
<evidence type="ECO:0000256" key="4">
    <source>
        <dbReference type="ARBA" id="ARBA00022475"/>
    </source>
</evidence>
<dbReference type="NCBIfam" id="TIGR00797">
    <property type="entry name" value="matE"/>
    <property type="match status" value="1"/>
</dbReference>
<evidence type="ECO:0000313" key="11">
    <source>
        <dbReference type="EMBL" id="EIJ41499.1"/>
    </source>
</evidence>
<keyword evidence="4" id="KW-1003">Cell membrane</keyword>
<dbReference type="Proteomes" id="UP000005744">
    <property type="component" value="Unassembled WGS sequence"/>
</dbReference>
<evidence type="ECO:0000256" key="5">
    <source>
        <dbReference type="ARBA" id="ARBA00022692"/>
    </source>
</evidence>
<dbReference type="GO" id="GO:0015297">
    <property type="term" value="F:antiporter activity"/>
    <property type="evidence" value="ECO:0007669"/>
    <property type="project" value="UniProtKB-KW"/>
</dbReference>
<feature type="transmembrane region" description="Helical" evidence="10">
    <location>
        <begin position="170"/>
        <end position="188"/>
    </location>
</feature>
<comment type="subcellular location">
    <subcellularLocation>
        <location evidence="1">Cell inner membrane</location>
        <topology evidence="1">Multi-pass membrane protein</topology>
    </subcellularLocation>
</comment>
<accession>I3CD06</accession>
<dbReference type="HOGENOM" id="CLU_012893_5_3_6"/>
<feature type="transmembrane region" description="Helical" evidence="10">
    <location>
        <begin position="354"/>
        <end position="379"/>
    </location>
</feature>
<dbReference type="GO" id="GO:0005886">
    <property type="term" value="C:plasma membrane"/>
    <property type="evidence" value="ECO:0007669"/>
    <property type="project" value="UniProtKB-SubCell"/>
</dbReference>
<feature type="transmembrane region" description="Helical" evidence="10">
    <location>
        <begin position="252"/>
        <end position="270"/>
    </location>
</feature>
<feature type="transmembrane region" description="Helical" evidence="10">
    <location>
        <begin position="422"/>
        <end position="440"/>
    </location>
</feature>
<dbReference type="AlphaFoldDB" id="I3CD06"/>
<keyword evidence="5 10" id="KW-0812">Transmembrane</keyword>
<keyword evidence="3" id="KW-0050">Antiport</keyword>
<evidence type="ECO:0000256" key="3">
    <source>
        <dbReference type="ARBA" id="ARBA00022449"/>
    </source>
</evidence>
<feature type="transmembrane region" description="Helical" evidence="10">
    <location>
        <begin position="282"/>
        <end position="304"/>
    </location>
</feature>
<reference evidence="11 12" key="1">
    <citation type="submission" date="2011-11" db="EMBL/GenBank/DDBJ databases">
        <title>Improved High-Quality Draft sequence of Beggiatoa alba B18lD.</title>
        <authorList>
            <consortium name="US DOE Joint Genome Institute"/>
            <person name="Lucas S."/>
            <person name="Han J."/>
            <person name="Lapidus A."/>
            <person name="Cheng J.-F."/>
            <person name="Goodwin L."/>
            <person name="Pitluck S."/>
            <person name="Peters L."/>
            <person name="Mikhailova N."/>
            <person name="Held B."/>
            <person name="Detter J.C."/>
            <person name="Han C."/>
            <person name="Tapia R."/>
            <person name="Land M."/>
            <person name="Hauser L."/>
            <person name="Kyrpides N."/>
            <person name="Ivanova N."/>
            <person name="Pagani I."/>
            <person name="Samuel K."/>
            <person name="Teske A."/>
            <person name="Mueller J."/>
            <person name="Woyke T."/>
        </authorList>
    </citation>
    <scope>NUCLEOTIDE SEQUENCE [LARGE SCALE GENOMIC DNA]</scope>
    <source>
        <strain evidence="11 12">B18LD</strain>
    </source>
</reference>
<keyword evidence="7" id="KW-0406">Ion transport</keyword>
<dbReference type="CDD" id="cd13133">
    <property type="entry name" value="MATE_like_7"/>
    <property type="match status" value="1"/>
</dbReference>
<feature type="transmembrane region" description="Helical" evidence="10">
    <location>
        <begin position="391"/>
        <end position="416"/>
    </location>
</feature>
<dbReference type="InterPro" id="IPR002528">
    <property type="entry name" value="MATE_fam"/>
</dbReference>
<dbReference type="InterPro" id="IPR048279">
    <property type="entry name" value="MdtK-like"/>
</dbReference>
<evidence type="ECO:0000256" key="2">
    <source>
        <dbReference type="ARBA" id="ARBA00022448"/>
    </source>
</evidence>
<organism evidence="11 12">
    <name type="scientific">Beggiatoa alba B18LD</name>
    <dbReference type="NCBI Taxonomy" id="395493"/>
    <lineage>
        <taxon>Bacteria</taxon>
        <taxon>Pseudomonadati</taxon>
        <taxon>Pseudomonadota</taxon>
        <taxon>Gammaproteobacteria</taxon>
        <taxon>Thiotrichales</taxon>
        <taxon>Thiotrichaceae</taxon>
        <taxon>Beggiatoa</taxon>
    </lineage>
</organism>
<feature type="transmembrane region" description="Helical" evidence="10">
    <location>
        <begin position="200"/>
        <end position="220"/>
    </location>
</feature>
<evidence type="ECO:0000256" key="10">
    <source>
        <dbReference type="SAM" id="Phobius"/>
    </source>
</evidence>
<evidence type="ECO:0000256" key="7">
    <source>
        <dbReference type="ARBA" id="ARBA00023065"/>
    </source>
</evidence>
<dbReference type="GO" id="GO:0006811">
    <property type="term" value="P:monoatomic ion transport"/>
    <property type="evidence" value="ECO:0007669"/>
    <property type="project" value="UniProtKB-KW"/>
</dbReference>
<name>I3CD06_9GAMM</name>
<evidence type="ECO:0000313" key="12">
    <source>
        <dbReference type="Proteomes" id="UP000005744"/>
    </source>
</evidence>
<proteinExistence type="predicted"/>
<feature type="transmembrane region" description="Helical" evidence="10">
    <location>
        <begin position="136"/>
        <end position="158"/>
    </location>
</feature>
<dbReference type="OrthoDB" id="9780160at2"/>
<dbReference type="GO" id="GO:0042910">
    <property type="term" value="F:xenobiotic transmembrane transporter activity"/>
    <property type="evidence" value="ECO:0007669"/>
    <property type="project" value="InterPro"/>
</dbReference>
<keyword evidence="6 10" id="KW-1133">Transmembrane helix</keyword>
<evidence type="ECO:0000256" key="9">
    <source>
        <dbReference type="ARBA" id="ARBA00031636"/>
    </source>
</evidence>
<dbReference type="Pfam" id="PF01554">
    <property type="entry name" value="MatE"/>
    <property type="match status" value="2"/>
</dbReference>
<keyword evidence="2" id="KW-0813">Transport</keyword>
<dbReference type="InterPro" id="IPR050222">
    <property type="entry name" value="MATE_MdtK"/>
</dbReference>
<evidence type="ECO:0000256" key="1">
    <source>
        <dbReference type="ARBA" id="ARBA00004429"/>
    </source>
</evidence>
<dbReference type="PIRSF" id="PIRSF006603">
    <property type="entry name" value="DinF"/>
    <property type="match status" value="1"/>
</dbReference>
<keyword evidence="8 10" id="KW-0472">Membrane</keyword>
<protein>
    <recommendedName>
        <fullName evidence="9">Multidrug-efflux transporter</fullName>
    </recommendedName>
</protein>
<evidence type="ECO:0000256" key="6">
    <source>
        <dbReference type="ARBA" id="ARBA00022989"/>
    </source>
</evidence>
<evidence type="ECO:0000256" key="8">
    <source>
        <dbReference type="ARBA" id="ARBA00023136"/>
    </source>
</evidence>
<gene>
    <name evidence="11" type="ORF">BegalDRAFT_0583</name>
</gene>
<dbReference type="EMBL" id="JH600070">
    <property type="protein sequence ID" value="EIJ41499.1"/>
    <property type="molecule type" value="Genomic_DNA"/>
</dbReference>
<dbReference type="PANTHER" id="PTHR43298">
    <property type="entry name" value="MULTIDRUG RESISTANCE PROTEIN NORM-RELATED"/>
    <property type="match status" value="1"/>
</dbReference>
<feature type="transmembrane region" description="Helical" evidence="10">
    <location>
        <begin position="324"/>
        <end position="342"/>
    </location>
</feature>
<keyword evidence="12" id="KW-1185">Reference proteome</keyword>
<feature type="transmembrane region" description="Helical" evidence="10">
    <location>
        <begin position="53"/>
        <end position="74"/>
    </location>
</feature>